<comment type="caution">
    <text evidence="1">The sequence shown here is derived from an EMBL/GenBank/DDBJ whole genome shotgun (WGS) entry which is preliminary data.</text>
</comment>
<keyword evidence="1" id="KW-0496">Mitochondrion</keyword>
<dbReference type="AlphaFoldDB" id="A0A101M2V3"/>
<accession>A0A101M2V3</accession>
<organism evidence="1">
    <name type="scientific">Picea glauca</name>
    <name type="common">White spruce</name>
    <name type="synonym">Pinus glauca</name>
    <dbReference type="NCBI Taxonomy" id="3330"/>
    <lineage>
        <taxon>Eukaryota</taxon>
        <taxon>Viridiplantae</taxon>
        <taxon>Streptophyta</taxon>
        <taxon>Embryophyta</taxon>
        <taxon>Tracheophyta</taxon>
        <taxon>Spermatophyta</taxon>
        <taxon>Pinopsida</taxon>
        <taxon>Pinidae</taxon>
        <taxon>Conifers I</taxon>
        <taxon>Pinales</taxon>
        <taxon>Pinaceae</taxon>
        <taxon>Picea</taxon>
    </lineage>
</organism>
<evidence type="ECO:0000313" key="1">
    <source>
        <dbReference type="EMBL" id="KUM50044.1"/>
    </source>
</evidence>
<reference evidence="1" key="1">
    <citation type="journal article" date="2015" name="Genome Biol. Evol.">
        <title>Organellar Genomes of White Spruce (Picea glauca): Assembly and Annotation.</title>
        <authorList>
            <person name="Jackman S.D."/>
            <person name="Warren R.L."/>
            <person name="Gibb E.A."/>
            <person name="Vandervalk B.P."/>
            <person name="Mohamadi H."/>
            <person name="Chu J."/>
            <person name="Raymond A."/>
            <person name="Pleasance S."/>
            <person name="Coope R."/>
            <person name="Wildung M.R."/>
            <person name="Ritland C.E."/>
            <person name="Bousquet J."/>
            <person name="Jones S.J."/>
            <person name="Bohlmann J."/>
            <person name="Birol I."/>
        </authorList>
    </citation>
    <scope>NUCLEOTIDE SEQUENCE [LARGE SCALE GENOMIC DNA]</scope>
    <source>
        <tissue evidence="1">Flushing bud</tissue>
    </source>
</reference>
<proteinExistence type="predicted"/>
<gene>
    <name evidence="1" type="ORF">ABT39_MTgene3272</name>
</gene>
<sequence>MSAQRKERSVMNGMASPRVLFPSVLDKRYVLQQMLLKAINLDLELLVLVDMLP</sequence>
<dbReference type="EMBL" id="LKAM01000002">
    <property type="protein sequence ID" value="KUM50044.1"/>
    <property type="molecule type" value="Genomic_DNA"/>
</dbReference>
<protein>
    <submittedName>
        <fullName evidence="1">Uncharacterized protein</fullName>
    </submittedName>
</protein>
<geneLocation type="mitochondrion" evidence="1"/>
<name>A0A101M2V3_PICGL</name>